<dbReference type="SUPFAM" id="SSF52047">
    <property type="entry name" value="RNI-like"/>
    <property type="match status" value="1"/>
</dbReference>
<dbReference type="EMBL" id="JARJCM010000006">
    <property type="protein sequence ID" value="KAJ7044616.1"/>
    <property type="molecule type" value="Genomic_DNA"/>
</dbReference>
<organism evidence="1 2">
    <name type="scientific">Mycena alexandri</name>
    <dbReference type="NCBI Taxonomy" id="1745969"/>
    <lineage>
        <taxon>Eukaryota</taxon>
        <taxon>Fungi</taxon>
        <taxon>Dikarya</taxon>
        <taxon>Basidiomycota</taxon>
        <taxon>Agaricomycotina</taxon>
        <taxon>Agaricomycetes</taxon>
        <taxon>Agaricomycetidae</taxon>
        <taxon>Agaricales</taxon>
        <taxon>Marasmiineae</taxon>
        <taxon>Mycenaceae</taxon>
        <taxon>Mycena</taxon>
    </lineage>
</organism>
<comment type="caution">
    <text evidence="1">The sequence shown here is derived from an EMBL/GenBank/DDBJ whole genome shotgun (WGS) entry which is preliminary data.</text>
</comment>
<reference evidence="1" key="1">
    <citation type="submission" date="2023-03" db="EMBL/GenBank/DDBJ databases">
        <title>Massive genome expansion in bonnet fungi (Mycena s.s.) driven by repeated elements and novel gene families across ecological guilds.</title>
        <authorList>
            <consortium name="Lawrence Berkeley National Laboratory"/>
            <person name="Harder C.B."/>
            <person name="Miyauchi S."/>
            <person name="Viragh M."/>
            <person name="Kuo A."/>
            <person name="Thoen E."/>
            <person name="Andreopoulos B."/>
            <person name="Lu D."/>
            <person name="Skrede I."/>
            <person name="Drula E."/>
            <person name="Henrissat B."/>
            <person name="Morin E."/>
            <person name="Kohler A."/>
            <person name="Barry K."/>
            <person name="LaButti K."/>
            <person name="Morin E."/>
            <person name="Salamov A."/>
            <person name="Lipzen A."/>
            <person name="Mereny Z."/>
            <person name="Hegedus B."/>
            <person name="Baldrian P."/>
            <person name="Stursova M."/>
            <person name="Weitz H."/>
            <person name="Taylor A."/>
            <person name="Grigoriev I.V."/>
            <person name="Nagy L.G."/>
            <person name="Martin F."/>
            <person name="Kauserud H."/>
        </authorList>
    </citation>
    <scope>NUCLEOTIDE SEQUENCE</scope>
    <source>
        <strain evidence="1">CBHHK200</strain>
    </source>
</reference>
<sequence>MRLDKTTPPRNHRRNFSILFGERCCRLLESSMVAEPSLRQMESCSSINSNALVLPPPTRKPHATATFAHLLRLGLGISTYREVQSITLEIAIPHVVHFWIFFSRPCKHHAGGDVHILRARDYDDASESILAALRSSSFTCLKTLRLEYCYFTGEPSRIVFPILTSLTLFACGMPLLKTLSTPLLSHFELHFALTTSDSSGLVSFIQKSASTLTRLSLSDSLLSDRDLISLFKKLHTLIELQVSDKTSPIPPVFSDALFNGLHSQTNEPCVLPQLQTLSISGDLPLSADSLLLDVLESRCDASATCRPLRAVQLHPKTSFEPETNRRLEALAERGMDVTAVPLY</sequence>
<accession>A0AAD6XE45</accession>
<dbReference type="Gene3D" id="3.80.10.10">
    <property type="entry name" value="Ribonuclease Inhibitor"/>
    <property type="match status" value="1"/>
</dbReference>
<protein>
    <submittedName>
        <fullName evidence="1">Uncharacterized protein</fullName>
    </submittedName>
</protein>
<gene>
    <name evidence="1" type="ORF">C8F04DRAFT_1228422</name>
</gene>
<keyword evidence="2" id="KW-1185">Reference proteome</keyword>
<dbReference type="InterPro" id="IPR032675">
    <property type="entry name" value="LRR_dom_sf"/>
</dbReference>
<evidence type="ECO:0000313" key="2">
    <source>
        <dbReference type="Proteomes" id="UP001218188"/>
    </source>
</evidence>
<proteinExistence type="predicted"/>
<dbReference type="AlphaFoldDB" id="A0AAD6XE45"/>
<dbReference type="Proteomes" id="UP001218188">
    <property type="component" value="Unassembled WGS sequence"/>
</dbReference>
<evidence type="ECO:0000313" key="1">
    <source>
        <dbReference type="EMBL" id="KAJ7044616.1"/>
    </source>
</evidence>
<name>A0AAD6XE45_9AGAR</name>